<gene>
    <name evidence="1" type="ORF">CDV25_04900</name>
</gene>
<evidence type="ECO:0000313" key="1">
    <source>
        <dbReference type="EMBL" id="AWI34176.1"/>
    </source>
</evidence>
<evidence type="ECO:0008006" key="3">
    <source>
        <dbReference type="Google" id="ProtNLM"/>
    </source>
</evidence>
<protein>
    <recommendedName>
        <fullName evidence="3">CopG family transcriptional regulator</fullName>
    </recommendedName>
</protein>
<reference evidence="1 2" key="1">
    <citation type="submission" date="2017-06" db="EMBL/GenBank/DDBJ databases">
        <title>Complete genome of Helicobacter apodemus.</title>
        <authorList>
            <person name="Cho S."/>
        </authorList>
    </citation>
    <scope>NUCLEOTIDE SEQUENCE [LARGE SCALE GENOMIC DNA]</scope>
    <source>
        <strain evidence="2">SNUVETPUB-15-01</strain>
    </source>
</reference>
<name>A0A2U8FDG5_9HELI</name>
<organism evidence="1 2">
    <name type="scientific">Helicobacter apodemus</name>
    <dbReference type="NCBI Taxonomy" id="135569"/>
    <lineage>
        <taxon>Bacteria</taxon>
        <taxon>Pseudomonadati</taxon>
        <taxon>Campylobacterota</taxon>
        <taxon>Epsilonproteobacteria</taxon>
        <taxon>Campylobacterales</taxon>
        <taxon>Helicobacteraceae</taxon>
        <taxon>Helicobacter</taxon>
    </lineage>
</organism>
<sequence>MQIEVTQETYDIFKTLQKEWRLDSITDVAKECATMVAKFSAEDEEIVKIAEERMRNPKWISEKEMKERLKNKGLIV</sequence>
<dbReference type="AlphaFoldDB" id="A0A2U8FDG5"/>
<dbReference type="EMBL" id="CP021886">
    <property type="protein sequence ID" value="AWI34176.1"/>
    <property type="molecule type" value="Genomic_DNA"/>
</dbReference>
<accession>A0A2U8FDG5</accession>
<dbReference type="KEGG" id="had:CDV25_04900"/>
<evidence type="ECO:0000313" key="2">
    <source>
        <dbReference type="Proteomes" id="UP000244890"/>
    </source>
</evidence>
<dbReference type="RefSeq" id="WP_108911015.1">
    <property type="nucleotide sequence ID" value="NZ_CP021886.1"/>
</dbReference>
<dbReference type="Proteomes" id="UP000244890">
    <property type="component" value="Chromosome"/>
</dbReference>
<proteinExistence type="predicted"/>